<dbReference type="InterPro" id="IPR008566">
    <property type="entry name" value="DUF848"/>
</dbReference>
<protein>
    <submittedName>
        <fullName evidence="1">Tegument UL14</fullName>
    </submittedName>
</protein>
<dbReference type="KEGG" id="vg:80540375"/>
<organism evidence="1 2">
    <name type="scientific">Colobine gammaherpesvirus 1</name>
    <dbReference type="NCBI Taxonomy" id="2597325"/>
    <lineage>
        <taxon>Viruses</taxon>
        <taxon>Duplodnaviria</taxon>
        <taxon>Heunggongvirae</taxon>
        <taxon>Peploviricota</taxon>
        <taxon>Herviviricetes</taxon>
        <taxon>Herpesvirales</taxon>
        <taxon>Orthoherpesviridae</taxon>
        <taxon>Gammaherpesvirinae</taxon>
        <taxon>Rhadinovirus</taxon>
        <taxon>Rhadinovirus colobinegamma1</taxon>
    </lineage>
</organism>
<evidence type="ECO:0000313" key="1">
    <source>
        <dbReference type="EMBL" id="QDQ69243.1"/>
    </source>
</evidence>
<name>A0A5B8FKM4_9GAMA</name>
<reference evidence="1" key="1">
    <citation type="journal article" date="2019" name="Emerg. Infect. Dis.">
        <title>Novel Virus Related to Kaposi's Sarcoma-Associated Herpesvirus from Colobus Monkey.</title>
        <authorList>
            <person name="Dhingra A."/>
            <person name="Ganzenmueller T."/>
            <person name="Hage E."/>
            <person name="Suarez N.M."/>
            <person name="Matz-Rensing K."/>
            <person name="Widmer D."/>
            <person name="Pohlmann S."/>
            <person name="Davison A.J."/>
            <person name="Schulz T.F."/>
            <person name="Kaul A."/>
        </authorList>
    </citation>
    <scope>NUCLEOTIDE SEQUENCE</scope>
    <source>
        <strain evidence="1">Hannover</strain>
    </source>
</reference>
<sequence length="152" mass="17057">MTCINSKRDFIKSALVAEVQRKTTVSVFDRFGSGSAIFEKQFLDAQEAGRVHEALQRETRILDLAREVRDKVEATKRERSALGNPKNLPSADQIDALRDHVAELKEQVLARVDALEEYGGDRPGDTTEEVQDTVLNWRLGRLPPVYHGAPQS</sequence>
<dbReference type="RefSeq" id="YP_010801663.1">
    <property type="nucleotide sequence ID" value="NC_076967.1"/>
</dbReference>
<accession>A0A5B8FKM4</accession>
<proteinExistence type="predicted"/>
<keyword evidence="2" id="KW-1185">Reference proteome</keyword>
<dbReference type="EMBL" id="MH932584">
    <property type="protein sequence ID" value="QDQ69243.1"/>
    <property type="molecule type" value="Genomic_DNA"/>
</dbReference>
<dbReference type="Proteomes" id="UP001147731">
    <property type="component" value="Segment"/>
</dbReference>
<dbReference type="Pfam" id="PF05852">
    <property type="entry name" value="DUF848"/>
    <property type="match status" value="1"/>
</dbReference>
<dbReference type="GeneID" id="80540375"/>
<gene>
    <name evidence="1" type="primary">ORF35</name>
</gene>
<evidence type="ECO:0000313" key="2">
    <source>
        <dbReference type="Proteomes" id="UP001147731"/>
    </source>
</evidence>